<keyword evidence="1" id="KW-0175">Coiled coil</keyword>
<evidence type="ECO:0000256" key="2">
    <source>
        <dbReference type="SAM" id="Phobius"/>
    </source>
</evidence>
<gene>
    <name evidence="4" type="ORF">SAMN05660330_02540</name>
</gene>
<feature type="domain" description="PAS" evidence="3">
    <location>
        <begin position="122"/>
        <end position="179"/>
    </location>
</feature>
<dbReference type="GO" id="GO:0006355">
    <property type="term" value="P:regulation of DNA-templated transcription"/>
    <property type="evidence" value="ECO:0007669"/>
    <property type="project" value="InterPro"/>
</dbReference>
<evidence type="ECO:0000313" key="5">
    <source>
        <dbReference type="Proteomes" id="UP000199073"/>
    </source>
</evidence>
<dbReference type="SMART" id="SM00091">
    <property type="entry name" value="PAS"/>
    <property type="match status" value="1"/>
</dbReference>
<name>A0A1H0S5A8_9BACT</name>
<accession>A0A1H0S5A8</accession>
<dbReference type="Proteomes" id="UP000199073">
    <property type="component" value="Unassembled WGS sequence"/>
</dbReference>
<dbReference type="OrthoDB" id="9782588at2"/>
<dbReference type="PANTHER" id="PTHR44757">
    <property type="entry name" value="DIGUANYLATE CYCLASE DGCP"/>
    <property type="match status" value="1"/>
</dbReference>
<dbReference type="NCBIfam" id="TIGR00229">
    <property type="entry name" value="sensory_box"/>
    <property type="match status" value="1"/>
</dbReference>
<reference evidence="4 5" key="1">
    <citation type="submission" date="2016-10" db="EMBL/GenBank/DDBJ databases">
        <authorList>
            <person name="de Groot N.N."/>
        </authorList>
    </citation>
    <scope>NUCLEOTIDE SEQUENCE [LARGE SCALE GENOMIC DNA]</scope>
    <source>
        <strain evidence="4 5">DSM 12130</strain>
    </source>
</reference>
<keyword evidence="5" id="KW-1185">Reference proteome</keyword>
<dbReference type="Pfam" id="PF00989">
    <property type="entry name" value="PAS"/>
    <property type="match status" value="1"/>
</dbReference>
<dbReference type="PROSITE" id="PS50112">
    <property type="entry name" value="PAS"/>
    <property type="match status" value="1"/>
</dbReference>
<dbReference type="InterPro" id="IPR013767">
    <property type="entry name" value="PAS_fold"/>
</dbReference>
<evidence type="ECO:0000259" key="3">
    <source>
        <dbReference type="PROSITE" id="PS50112"/>
    </source>
</evidence>
<dbReference type="EMBL" id="FNJI01000017">
    <property type="protein sequence ID" value="SDP36827.1"/>
    <property type="molecule type" value="Genomic_DNA"/>
</dbReference>
<keyword evidence="2" id="KW-1133">Transmembrane helix</keyword>
<dbReference type="RefSeq" id="WP_092223384.1">
    <property type="nucleotide sequence ID" value="NZ_FNJI01000017.1"/>
</dbReference>
<protein>
    <submittedName>
        <fullName evidence="4">PAS domain S-box-containing protein</fullName>
    </submittedName>
</protein>
<dbReference type="AlphaFoldDB" id="A0A1H0S5A8"/>
<feature type="transmembrane region" description="Helical" evidence="2">
    <location>
        <begin position="7"/>
        <end position="27"/>
    </location>
</feature>
<keyword evidence="2" id="KW-0812">Transmembrane</keyword>
<feature type="coiled-coil region" evidence="1">
    <location>
        <begin position="59"/>
        <end position="86"/>
    </location>
</feature>
<dbReference type="CDD" id="cd00130">
    <property type="entry name" value="PAS"/>
    <property type="match status" value="1"/>
</dbReference>
<organism evidence="4 5">
    <name type="scientific">Desulforhopalus singaporensis</name>
    <dbReference type="NCBI Taxonomy" id="91360"/>
    <lineage>
        <taxon>Bacteria</taxon>
        <taxon>Pseudomonadati</taxon>
        <taxon>Thermodesulfobacteriota</taxon>
        <taxon>Desulfobulbia</taxon>
        <taxon>Desulfobulbales</taxon>
        <taxon>Desulfocapsaceae</taxon>
        <taxon>Desulforhopalus</taxon>
    </lineage>
</organism>
<feature type="transmembrane region" description="Helical" evidence="2">
    <location>
        <begin position="33"/>
        <end position="59"/>
    </location>
</feature>
<keyword evidence="2" id="KW-0472">Membrane</keyword>
<evidence type="ECO:0000313" key="4">
    <source>
        <dbReference type="EMBL" id="SDP36827.1"/>
    </source>
</evidence>
<dbReference type="STRING" id="91360.SAMN05660330_02540"/>
<sequence>MQSSRFTGIVLTVQFAVFIGAVIVVSTTGQPDAAGWATLTTLLGIALFCCVLLTFYLFYRQQQKRVEKLNDQLALEKKANHNLRWQFDQSIEKRTLELQMVNGALHREIAERIQAEQEACGLQKQFNLILDSAGEGILGLDNQGRVIFVNRAAALMLDREVEELLGNTHHELIHHTHPDGTVHPVEQCPIYMAYRDGQVHYKSGDVFWCKNGSSFPVEYVSTPIRENGMLTGAVVVFRDMNTYK</sequence>
<proteinExistence type="predicted"/>
<dbReference type="Gene3D" id="3.30.450.20">
    <property type="entry name" value="PAS domain"/>
    <property type="match status" value="1"/>
</dbReference>
<dbReference type="InterPro" id="IPR035965">
    <property type="entry name" value="PAS-like_dom_sf"/>
</dbReference>
<dbReference type="InterPro" id="IPR000014">
    <property type="entry name" value="PAS"/>
</dbReference>
<dbReference type="SUPFAM" id="SSF55785">
    <property type="entry name" value="PYP-like sensor domain (PAS domain)"/>
    <property type="match status" value="1"/>
</dbReference>
<evidence type="ECO:0000256" key="1">
    <source>
        <dbReference type="SAM" id="Coils"/>
    </source>
</evidence>
<dbReference type="InterPro" id="IPR052155">
    <property type="entry name" value="Biofilm_reg_signaling"/>
</dbReference>
<dbReference type="PANTHER" id="PTHR44757:SF2">
    <property type="entry name" value="BIOFILM ARCHITECTURE MAINTENANCE PROTEIN MBAA"/>
    <property type="match status" value="1"/>
</dbReference>